<reference evidence="2 3" key="1">
    <citation type="journal article" date="2018" name="Mol. Plant">
        <title>The genome of Artemisia annua provides insight into the evolution of Asteraceae family and artemisinin biosynthesis.</title>
        <authorList>
            <person name="Shen Q."/>
            <person name="Zhang L."/>
            <person name="Liao Z."/>
            <person name="Wang S."/>
            <person name="Yan T."/>
            <person name="Shi P."/>
            <person name="Liu M."/>
            <person name="Fu X."/>
            <person name="Pan Q."/>
            <person name="Wang Y."/>
            <person name="Lv Z."/>
            <person name="Lu X."/>
            <person name="Zhang F."/>
            <person name="Jiang W."/>
            <person name="Ma Y."/>
            <person name="Chen M."/>
            <person name="Hao X."/>
            <person name="Li L."/>
            <person name="Tang Y."/>
            <person name="Lv G."/>
            <person name="Zhou Y."/>
            <person name="Sun X."/>
            <person name="Brodelius P.E."/>
            <person name="Rose J.K.C."/>
            <person name="Tang K."/>
        </authorList>
    </citation>
    <scope>NUCLEOTIDE SEQUENCE [LARGE SCALE GENOMIC DNA]</scope>
    <source>
        <strain evidence="3">cv. Huhao1</strain>
        <tissue evidence="2">Leaf</tissue>
    </source>
</reference>
<protein>
    <submittedName>
        <fullName evidence="2">Zinc finger MYM-type protein 1</fullName>
    </submittedName>
</protein>
<dbReference type="Pfam" id="PF05699">
    <property type="entry name" value="Dimer_Tnp_hAT"/>
    <property type="match status" value="1"/>
</dbReference>
<dbReference type="InterPro" id="IPR008906">
    <property type="entry name" value="HATC_C_dom"/>
</dbReference>
<dbReference type="AlphaFoldDB" id="A0A2U1PPI0"/>
<dbReference type="OrthoDB" id="1692427at2759"/>
<sequence>MLIDVAIKNLDGLISYFKNYRENGFENAILQAEQIAETIGVEPEFPIKRAPCRKKHFDEIPNTEREQQSAKENFRTDYFVVLVDMALTQLNSRFEQMKYFENIFGFMFNASKLAYLDDKNLKECCLNLESALTNDKDCDNDGNDLFMELQILQDMLPNGAYEGETPWTSIQIMEFTKKMDMFPNVLLAYKILLTIPVTVASAERSFSKLKILKSYLRSTMSQERLNGLAIVSIESKFLANVDYDKIIDVFAARNARRHHFR</sequence>
<keyword evidence="3" id="KW-1185">Reference proteome</keyword>
<dbReference type="STRING" id="35608.A0A2U1PPI0"/>
<comment type="caution">
    <text evidence="2">The sequence shown here is derived from an EMBL/GenBank/DDBJ whole genome shotgun (WGS) entry which is preliminary data.</text>
</comment>
<evidence type="ECO:0000259" key="1">
    <source>
        <dbReference type="Pfam" id="PF05699"/>
    </source>
</evidence>
<dbReference type="GO" id="GO:0046983">
    <property type="term" value="F:protein dimerization activity"/>
    <property type="evidence" value="ECO:0007669"/>
    <property type="project" value="InterPro"/>
</dbReference>
<name>A0A2U1PPI0_ARTAN</name>
<dbReference type="PANTHER" id="PTHR46289:SF19">
    <property type="entry name" value="ZINC FINGER MYM-TYPE CONTAINING 1"/>
    <property type="match status" value="1"/>
</dbReference>
<gene>
    <name evidence="2" type="ORF">CTI12_AA126300</name>
</gene>
<dbReference type="InterPro" id="IPR052958">
    <property type="entry name" value="IFN-induced_PKR_regulator"/>
</dbReference>
<evidence type="ECO:0000313" key="2">
    <source>
        <dbReference type="EMBL" id="PWA87645.1"/>
    </source>
</evidence>
<dbReference type="Proteomes" id="UP000245207">
    <property type="component" value="Unassembled WGS sequence"/>
</dbReference>
<dbReference type="PANTHER" id="PTHR46289">
    <property type="entry name" value="52 KDA REPRESSOR OF THE INHIBITOR OF THE PROTEIN KINASE-LIKE PROTEIN-RELATED"/>
    <property type="match status" value="1"/>
</dbReference>
<evidence type="ECO:0000313" key="3">
    <source>
        <dbReference type="Proteomes" id="UP000245207"/>
    </source>
</evidence>
<organism evidence="2 3">
    <name type="scientific">Artemisia annua</name>
    <name type="common">Sweet wormwood</name>
    <dbReference type="NCBI Taxonomy" id="35608"/>
    <lineage>
        <taxon>Eukaryota</taxon>
        <taxon>Viridiplantae</taxon>
        <taxon>Streptophyta</taxon>
        <taxon>Embryophyta</taxon>
        <taxon>Tracheophyta</taxon>
        <taxon>Spermatophyta</taxon>
        <taxon>Magnoliopsida</taxon>
        <taxon>eudicotyledons</taxon>
        <taxon>Gunneridae</taxon>
        <taxon>Pentapetalae</taxon>
        <taxon>asterids</taxon>
        <taxon>campanulids</taxon>
        <taxon>Asterales</taxon>
        <taxon>Asteraceae</taxon>
        <taxon>Asteroideae</taxon>
        <taxon>Anthemideae</taxon>
        <taxon>Artemisiinae</taxon>
        <taxon>Artemisia</taxon>
    </lineage>
</organism>
<proteinExistence type="predicted"/>
<feature type="domain" description="HAT C-terminal dimerisation" evidence="1">
    <location>
        <begin position="173"/>
        <end position="235"/>
    </location>
</feature>
<accession>A0A2U1PPI0</accession>
<dbReference type="EMBL" id="PKPP01000893">
    <property type="protein sequence ID" value="PWA87645.1"/>
    <property type="molecule type" value="Genomic_DNA"/>
</dbReference>